<organism evidence="2 3">
    <name type="scientific">Flavobacterium davisii</name>
    <dbReference type="NCBI Taxonomy" id="2906077"/>
    <lineage>
        <taxon>Bacteria</taxon>
        <taxon>Pseudomonadati</taxon>
        <taxon>Bacteroidota</taxon>
        <taxon>Flavobacteriia</taxon>
        <taxon>Flavobacteriales</taxon>
        <taxon>Flavobacteriaceae</taxon>
        <taxon>Flavobacterium</taxon>
    </lineage>
</organism>
<dbReference type="SUPFAM" id="SSF53098">
    <property type="entry name" value="Ribonuclease H-like"/>
    <property type="match status" value="1"/>
</dbReference>
<protein>
    <recommendedName>
        <fullName evidence="1">Integrase catalytic domain-containing protein</fullName>
    </recommendedName>
</protein>
<feature type="non-terminal residue" evidence="2">
    <location>
        <position position="673"/>
    </location>
</feature>
<dbReference type="InterPro" id="IPR001584">
    <property type="entry name" value="Integrase_cat-core"/>
</dbReference>
<reference evidence="2 3" key="1">
    <citation type="journal article" date="2017" name="Infect. Genet. Evol.">
        <title>Comparative genome analysis of fish pathogen Flavobacterium columnare reveals extensive sequence diversity within the species.</title>
        <authorList>
            <person name="Kayansamruaj P."/>
            <person name="Dong H.T."/>
            <person name="Hirono I."/>
            <person name="Kondo H."/>
            <person name="Senapin S."/>
            <person name="Rodkhum C."/>
        </authorList>
    </citation>
    <scope>NUCLEOTIDE SEQUENCE [LARGE SCALE GENOMIC DNA]</scope>
    <source>
        <strain evidence="2 3">1215</strain>
    </source>
</reference>
<dbReference type="Gene3D" id="3.30.420.10">
    <property type="entry name" value="Ribonuclease H-like superfamily/Ribonuclease H"/>
    <property type="match status" value="1"/>
</dbReference>
<dbReference type="InterPro" id="IPR036397">
    <property type="entry name" value="RNaseH_sf"/>
</dbReference>
<name>A0A246GFU5_9FLAO</name>
<feature type="domain" description="Integrase catalytic" evidence="1">
    <location>
        <begin position="332"/>
        <end position="534"/>
    </location>
</feature>
<accession>A0A246GFU5</accession>
<dbReference type="GO" id="GO:0015074">
    <property type="term" value="P:DNA integration"/>
    <property type="evidence" value="ECO:0007669"/>
    <property type="project" value="InterPro"/>
</dbReference>
<dbReference type="PROSITE" id="PS50994">
    <property type="entry name" value="INTEGRASE"/>
    <property type="match status" value="1"/>
</dbReference>
<dbReference type="RefSeq" id="WP_133062879.1">
    <property type="nucleotide sequence ID" value="NZ_MTCZ01000185.1"/>
</dbReference>
<comment type="caution">
    <text evidence="2">The sequence shown here is derived from an EMBL/GenBank/DDBJ whole genome shotgun (WGS) entry which is preliminary data.</text>
</comment>
<dbReference type="InterPro" id="IPR012337">
    <property type="entry name" value="RNaseH-like_sf"/>
</dbReference>
<evidence type="ECO:0000313" key="2">
    <source>
        <dbReference type="EMBL" id="OWP83017.1"/>
    </source>
</evidence>
<dbReference type="EMBL" id="MTCZ01000185">
    <property type="protein sequence ID" value="OWP83017.1"/>
    <property type="molecule type" value="Genomic_DNA"/>
</dbReference>
<evidence type="ECO:0000259" key="1">
    <source>
        <dbReference type="PROSITE" id="PS50994"/>
    </source>
</evidence>
<evidence type="ECO:0000313" key="3">
    <source>
        <dbReference type="Proteomes" id="UP000197768"/>
    </source>
</evidence>
<gene>
    <name evidence="2" type="ORF">BWK59_12730</name>
</gene>
<proteinExistence type="predicted"/>
<dbReference type="GO" id="GO:0003676">
    <property type="term" value="F:nucleic acid binding"/>
    <property type="evidence" value="ECO:0007669"/>
    <property type="project" value="InterPro"/>
</dbReference>
<dbReference type="AlphaFoldDB" id="A0A246GFU5"/>
<sequence>MYKQGDILLRKADKTETFWLSQCLVMQTCEIEDGLLRKYRTLYKKTVRACDLAKSGQYLPDSGKGWRWAKVNGSFYYAYDNIPDRKPCFYKSKLGTLNDIKQAYQDLGELSKGNLIELAKQSIVNQVVELYDSSDINYYQYNAEVGFNKEKATQLMMSRAWCVFVKNTADNDQFKTLGIKTKSEFYNVCAELIQPLNLEGLSVSSGAYLRNKVDLFPTTNTLAQRSAIISGKYNNTNAMQVGKHKLVDTETGEIINVDIHQAVMFYAFMAVGQGTKLNMRQQYESFYLPTMQDFDLKPTGYENYTRILRQNGLKLLTLKERHGADWYKKSSLAYVPSQKLQFAHSLYCADGSGTINYRYYNKKGEKKTRKLYVLLITDVASSKIVGWSVADKGQSTETFQMLDKAIKMAMETSNYQTMFEFVSDNHSAYTSSESKDLLNMVFNKVRNIQAGNSQANPAELQFKLFKNSLRGLSNFGSTSWGVSIEGQSNPDYINIDEFPTYEEAIMQFYDIVQRWNETKRADNLSPNERFEHKNPKCEAMDKRVIRYLNANHTKVNPAYMRGFIKVTKSLGGYNNTKEFLFELPDPIDSMEIIEKANHYKSAEVKVVWDEENADLYSLDGKYLMTCQLAQRAIQSQAEADDANENALNYHLARKQRQINRADNFTESVKNAFD</sequence>
<dbReference type="Proteomes" id="UP000197768">
    <property type="component" value="Unassembled WGS sequence"/>
</dbReference>
<dbReference type="Pfam" id="PF00665">
    <property type="entry name" value="rve"/>
    <property type="match status" value="1"/>
</dbReference>